<dbReference type="SMART" id="SM00986">
    <property type="entry name" value="UDG"/>
    <property type="match status" value="1"/>
</dbReference>
<sequence>MRERKNEKTTGADEEGAVVLTGLVPVVGEAPLILILGSMPGAASLAAAQYYAHPANRFWPLMALLFPEETARLSSPDYEERLEGLRRSGVALWDTIGSCERAGSLDSSIRNMTPNDVAGLLKSHPTIGTVVLNGSKSAVVWRRHAQREALLERPDLRVLALPSTSPANARLRLADLEMTWREALAVG</sequence>
<dbReference type="eggNOG" id="COG3663">
    <property type="taxonomic scope" value="Bacteria"/>
</dbReference>
<dbReference type="Proteomes" id="UP000005835">
    <property type="component" value="Unassembled WGS sequence"/>
</dbReference>
<dbReference type="PATRIC" id="fig|742823.3.peg.1005"/>
<dbReference type="OrthoDB" id="9799921at2"/>
<dbReference type="Gene3D" id="3.40.470.10">
    <property type="entry name" value="Uracil-DNA glycosylase-like domain"/>
    <property type="match status" value="1"/>
</dbReference>
<protein>
    <recommendedName>
        <fullName evidence="1">Uracil-DNA glycosylase-like domain-containing protein</fullName>
    </recommendedName>
</protein>
<dbReference type="InterPro" id="IPR026353">
    <property type="entry name" value="Hypoxan-DNA_Glyclase"/>
</dbReference>
<gene>
    <name evidence="2" type="ORF">HMPREF9465_01020</name>
</gene>
<name>K1KI37_9BURK</name>
<organism evidence="2 3">
    <name type="scientific">Sutterella wadsworthensis 2_1_59BFAA</name>
    <dbReference type="NCBI Taxonomy" id="742823"/>
    <lineage>
        <taxon>Bacteria</taxon>
        <taxon>Pseudomonadati</taxon>
        <taxon>Pseudomonadota</taxon>
        <taxon>Betaproteobacteria</taxon>
        <taxon>Burkholderiales</taxon>
        <taxon>Sutterellaceae</taxon>
        <taxon>Sutterella</taxon>
    </lineage>
</organism>
<evidence type="ECO:0000259" key="1">
    <source>
        <dbReference type="SMART" id="SM00986"/>
    </source>
</evidence>
<dbReference type="InterPro" id="IPR036895">
    <property type="entry name" value="Uracil-DNA_glycosylase-like_sf"/>
</dbReference>
<comment type="caution">
    <text evidence="2">The sequence shown here is derived from an EMBL/GenBank/DDBJ whole genome shotgun (WGS) entry which is preliminary data.</text>
</comment>
<dbReference type="SMART" id="SM00987">
    <property type="entry name" value="UreE_C"/>
    <property type="match status" value="1"/>
</dbReference>
<dbReference type="HOGENOM" id="CLU_094865_1_0_4"/>
<accession>K1KI37</accession>
<proteinExistence type="predicted"/>
<feature type="domain" description="Uracil-DNA glycosylase-like" evidence="1">
    <location>
        <begin position="24"/>
        <end position="184"/>
    </location>
</feature>
<dbReference type="STRING" id="742823.HMPREF9465_01020"/>
<dbReference type="NCBIfam" id="TIGR04274">
    <property type="entry name" value="hypoxanDNAglyco"/>
    <property type="match status" value="1"/>
</dbReference>
<dbReference type="AlphaFoldDB" id="K1KI37"/>
<dbReference type="RefSeq" id="WP_005434757.1">
    <property type="nucleotide sequence ID" value="NZ_JH815515.1"/>
</dbReference>
<dbReference type="EMBL" id="ADMG01000027">
    <property type="protein sequence ID" value="EKB31409.1"/>
    <property type="molecule type" value="Genomic_DNA"/>
</dbReference>
<dbReference type="InterPro" id="IPR005122">
    <property type="entry name" value="Uracil-DNA_glycosylase-like"/>
</dbReference>
<dbReference type="CDD" id="cd10032">
    <property type="entry name" value="UDG-F6_HDG"/>
    <property type="match status" value="1"/>
</dbReference>
<dbReference type="SUPFAM" id="SSF52141">
    <property type="entry name" value="Uracil-DNA glycosylase-like"/>
    <property type="match status" value="1"/>
</dbReference>
<evidence type="ECO:0000313" key="3">
    <source>
        <dbReference type="Proteomes" id="UP000005835"/>
    </source>
</evidence>
<keyword evidence="3" id="KW-1185">Reference proteome</keyword>
<reference evidence="2 3" key="1">
    <citation type="submission" date="2012-05" db="EMBL/GenBank/DDBJ databases">
        <title>The Genome Sequence of Sutterella wadsworthensis 2_1_59BFAA.</title>
        <authorList>
            <consortium name="The Broad Institute Genome Sequencing Platform"/>
            <person name="Earl A."/>
            <person name="Ward D."/>
            <person name="Feldgarden M."/>
            <person name="Gevers D."/>
            <person name="Daigneault M."/>
            <person name="Strauss J."/>
            <person name="Allen-Vercoe E."/>
            <person name="Walker B."/>
            <person name="Young S.K."/>
            <person name="Zeng Q."/>
            <person name="Gargeya S."/>
            <person name="Fitzgerald M."/>
            <person name="Haas B."/>
            <person name="Abouelleil A."/>
            <person name="Alvarado L."/>
            <person name="Arachchi H.M."/>
            <person name="Berlin A.M."/>
            <person name="Chapman S.B."/>
            <person name="Goldberg J."/>
            <person name="Griggs A."/>
            <person name="Gujja S."/>
            <person name="Hansen M."/>
            <person name="Howarth C."/>
            <person name="Imamovic A."/>
            <person name="Larimer J."/>
            <person name="McCowen C."/>
            <person name="Montmayeur A."/>
            <person name="Murphy C."/>
            <person name="Neiman D."/>
            <person name="Pearson M."/>
            <person name="Priest M."/>
            <person name="Roberts A."/>
            <person name="Saif S."/>
            <person name="Shea T."/>
            <person name="Sisk P."/>
            <person name="Sykes S."/>
            <person name="Wortman J."/>
            <person name="Nusbaum C."/>
            <person name="Birren B."/>
        </authorList>
    </citation>
    <scope>NUCLEOTIDE SEQUENCE [LARGE SCALE GENOMIC DNA]</scope>
    <source>
        <strain evidence="2 3">2_1_59BFAA</strain>
    </source>
</reference>
<evidence type="ECO:0000313" key="2">
    <source>
        <dbReference type="EMBL" id="EKB31409.1"/>
    </source>
</evidence>
<dbReference type="Pfam" id="PF03167">
    <property type="entry name" value="UDG"/>
    <property type="match status" value="1"/>
</dbReference>